<proteinExistence type="inferred from homology"/>
<keyword evidence="5" id="KW-1185">Reference proteome</keyword>
<evidence type="ECO:0000256" key="2">
    <source>
        <dbReference type="ARBA" id="ARBA00023002"/>
    </source>
</evidence>
<reference evidence="4" key="1">
    <citation type="submission" date="2021-01" db="EMBL/GenBank/DDBJ databases">
        <title>Whole genome shotgun sequence of Actinoplanes ferrugineus NBRC 15555.</title>
        <authorList>
            <person name="Komaki H."/>
            <person name="Tamura T."/>
        </authorList>
    </citation>
    <scope>NUCLEOTIDE SEQUENCE</scope>
    <source>
        <strain evidence="4">NBRC 15555</strain>
    </source>
</reference>
<dbReference type="PRINTS" id="PR00081">
    <property type="entry name" value="GDHRDH"/>
</dbReference>
<gene>
    <name evidence="4" type="primary">fabG_5</name>
    <name evidence="4" type="ORF">Afe05nite_59560</name>
</gene>
<dbReference type="SMART" id="SM00822">
    <property type="entry name" value="PKS_KR"/>
    <property type="match status" value="1"/>
</dbReference>
<sequence length="234" mass="24592">MGRTALVVGGARGIGLATAHELVKDGHRVAVTYRDSTPPADISSVHCDVRDTASVDDAFAHVERELGAVEIVVVAAGVTRDKLVMRMDDEDFTDVLDANLTGAFRVAKRASRAMLRARWGRLIFISSAVALRGEAGQVNYAASKAGLIGVSRSLTREFGSRNITANVVAPGYTETDMTASLTESQREHMRSQIPLGRAAQPEEIAAAVSFLASDGAAYISGAIIPVDGGAGMGH</sequence>
<dbReference type="RefSeq" id="WP_203820540.1">
    <property type="nucleotide sequence ID" value="NZ_BAAABP010000015.1"/>
</dbReference>
<dbReference type="AlphaFoldDB" id="A0A919MBY1"/>
<comment type="caution">
    <text evidence="4">The sequence shown here is derived from an EMBL/GenBank/DDBJ whole genome shotgun (WGS) entry which is preliminary data.</text>
</comment>
<dbReference type="Proteomes" id="UP000598174">
    <property type="component" value="Unassembled WGS sequence"/>
</dbReference>
<evidence type="ECO:0000313" key="4">
    <source>
        <dbReference type="EMBL" id="GIE14116.1"/>
    </source>
</evidence>
<dbReference type="SUPFAM" id="SSF51735">
    <property type="entry name" value="NAD(P)-binding Rossmann-fold domains"/>
    <property type="match status" value="1"/>
</dbReference>
<dbReference type="PRINTS" id="PR00080">
    <property type="entry name" value="SDRFAMILY"/>
</dbReference>
<dbReference type="FunFam" id="3.40.50.720:FF:000173">
    <property type="entry name" value="3-oxoacyl-[acyl-carrier protein] reductase"/>
    <property type="match status" value="1"/>
</dbReference>
<keyword evidence="2" id="KW-0560">Oxidoreductase</keyword>
<evidence type="ECO:0000313" key="5">
    <source>
        <dbReference type="Proteomes" id="UP000598174"/>
    </source>
</evidence>
<dbReference type="NCBIfam" id="NF009466">
    <property type="entry name" value="PRK12826.1-2"/>
    <property type="match status" value="1"/>
</dbReference>
<dbReference type="InterPro" id="IPR036291">
    <property type="entry name" value="NAD(P)-bd_dom_sf"/>
</dbReference>
<dbReference type="InterPro" id="IPR002347">
    <property type="entry name" value="SDR_fam"/>
</dbReference>
<evidence type="ECO:0000256" key="1">
    <source>
        <dbReference type="ARBA" id="ARBA00006484"/>
    </source>
</evidence>
<comment type="similarity">
    <text evidence="1">Belongs to the short-chain dehydrogenases/reductases (SDR) family.</text>
</comment>
<dbReference type="InterPro" id="IPR057326">
    <property type="entry name" value="KR_dom"/>
</dbReference>
<dbReference type="Gene3D" id="3.40.50.720">
    <property type="entry name" value="NAD(P)-binding Rossmann-like Domain"/>
    <property type="match status" value="1"/>
</dbReference>
<feature type="domain" description="Ketoreductase" evidence="3">
    <location>
        <begin position="3"/>
        <end position="204"/>
    </location>
</feature>
<evidence type="ECO:0000259" key="3">
    <source>
        <dbReference type="SMART" id="SM00822"/>
    </source>
</evidence>
<dbReference type="PANTHER" id="PTHR42879">
    <property type="entry name" value="3-OXOACYL-(ACYL-CARRIER-PROTEIN) REDUCTASE"/>
    <property type="match status" value="1"/>
</dbReference>
<dbReference type="Pfam" id="PF13561">
    <property type="entry name" value="adh_short_C2"/>
    <property type="match status" value="1"/>
</dbReference>
<organism evidence="4 5">
    <name type="scientific">Paractinoplanes ferrugineus</name>
    <dbReference type="NCBI Taxonomy" id="113564"/>
    <lineage>
        <taxon>Bacteria</taxon>
        <taxon>Bacillati</taxon>
        <taxon>Actinomycetota</taxon>
        <taxon>Actinomycetes</taxon>
        <taxon>Micromonosporales</taxon>
        <taxon>Micromonosporaceae</taxon>
        <taxon>Paractinoplanes</taxon>
    </lineage>
</organism>
<protein>
    <submittedName>
        <fullName evidence="4">Beta-ketoacyl-ACP reductase</fullName>
    </submittedName>
</protein>
<dbReference type="InterPro" id="IPR050259">
    <property type="entry name" value="SDR"/>
</dbReference>
<dbReference type="GO" id="GO:0016491">
    <property type="term" value="F:oxidoreductase activity"/>
    <property type="evidence" value="ECO:0007669"/>
    <property type="project" value="UniProtKB-KW"/>
</dbReference>
<accession>A0A919MBY1</accession>
<name>A0A919MBY1_9ACTN</name>
<dbReference type="EMBL" id="BOMM01000052">
    <property type="protein sequence ID" value="GIE14116.1"/>
    <property type="molecule type" value="Genomic_DNA"/>
</dbReference>
<dbReference type="PANTHER" id="PTHR42879:SF2">
    <property type="entry name" value="3-OXOACYL-[ACYL-CARRIER-PROTEIN] REDUCTASE FABG"/>
    <property type="match status" value="1"/>
</dbReference>